<dbReference type="Proteomes" id="UP000005254">
    <property type="component" value="Chromosome"/>
</dbReference>
<dbReference type="EMBL" id="CP003772">
    <property type="protein sequence ID" value="AFQ03878.1"/>
    <property type="molecule type" value="Genomic_DNA"/>
</dbReference>
<organism evidence="1 2">
    <name type="scientific">Mycoplasmoides genitalium M6320</name>
    <dbReference type="NCBI Taxonomy" id="662945"/>
    <lineage>
        <taxon>Bacteria</taxon>
        <taxon>Bacillati</taxon>
        <taxon>Mycoplasmatota</taxon>
        <taxon>Mycoplasmoidales</taxon>
        <taxon>Mycoplasmoidaceae</taxon>
        <taxon>Mycoplasmoides</taxon>
    </lineage>
</organism>
<dbReference type="SMR" id="A0ABC7ZIF0"/>
<dbReference type="GeneID" id="99646893"/>
<dbReference type="Pfam" id="PF17473">
    <property type="entry name" value="DUF5426"/>
    <property type="match status" value="1"/>
</dbReference>
<proteinExistence type="predicted"/>
<protein>
    <submittedName>
        <fullName evidence="1">Uncharacterized protein</fullName>
    </submittedName>
</protein>
<name>A0ABC7ZIF0_MYCGT</name>
<evidence type="ECO:0000313" key="1">
    <source>
        <dbReference type="EMBL" id="AFQ03878.1"/>
    </source>
</evidence>
<dbReference type="KEGG" id="mgx:CM1_00440"/>
<sequence>MRQFIKLSLLVFVLLFLSELICRFSLRLVNSIKARYKSSVFSYTACLLFLKSFQNFSNAFQKLANWVFWFENDVNELLSIFYFNFDQKSEKVDYNFFNGYKVTAQKVVEKEQLLTCKLSDYYRLFRDKTFWFELINN</sequence>
<dbReference type="InterPro" id="IPR035339">
    <property type="entry name" value="DUF5426"/>
</dbReference>
<dbReference type="AlphaFoldDB" id="A0ABC7ZIF0"/>
<reference evidence="1 2" key="1">
    <citation type="journal article" date="2012" name="J. Bacteriol.">
        <title>Draft Genome Sequences of Four Axenic Mycoplasma genitalium Strains Isolated from Denmark, Japan, and Australia.</title>
        <authorList>
            <person name="McGowin C.L."/>
            <person name="Ma L."/>
            <person name="Jensen J.S."/>
            <person name="Mancuso M.M."/>
            <person name="Hamasuna R."/>
            <person name="Adegboye D."/>
            <person name="Martin D.H."/>
        </authorList>
    </citation>
    <scope>NUCLEOTIDE SEQUENCE [LARGE SCALE GENOMIC DNA]</scope>
    <source>
        <strain evidence="1 2">M6320</strain>
    </source>
</reference>
<gene>
    <name evidence="1" type="ORF">CM1_00440</name>
</gene>
<accession>A0ABC7ZIF0</accession>
<evidence type="ECO:0000313" key="2">
    <source>
        <dbReference type="Proteomes" id="UP000005254"/>
    </source>
</evidence>
<dbReference type="RefSeq" id="WP_010869319.1">
    <property type="nucleotide sequence ID" value="NC_018497.1"/>
</dbReference>